<name>A0A9Q1EM24_SYNKA</name>
<gene>
    <name evidence="2" type="ORF">SKAU_G00335060</name>
</gene>
<accession>A0A9Q1EM24</accession>
<sequence>MPRAPQISLGPSSRRSPMGRLGSHQDEPVEQTRGAMKEKEKFEGLDPAGLWVEVTCGRPGTWLGIGVNVLCRACPGTRVTGGRALSSDRWWARGGGGGASVRYQRSGSGLLGDDATPRAPPGWRGGSAENLSPLSLGPGHCGRLAGGPRDLGAERRGLGRHCCSRRLLTASAPDVSGSEPNNPPRRCPLRGPLCSTVTRDPGPRRAAGPPRDEERRLY</sequence>
<evidence type="ECO:0000313" key="3">
    <source>
        <dbReference type="Proteomes" id="UP001152622"/>
    </source>
</evidence>
<reference evidence="2" key="1">
    <citation type="journal article" date="2023" name="Science">
        <title>Genome structures resolve the early diversification of teleost fishes.</title>
        <authorList>
            <person name="Parey E."/>
            <person name="Louis A."/>
            <person name="Montfort J."/>
            <person name="Bouchez O."/>
            <person name="Roques C."/>
            <person name="Iampietro C."/>
            <person name="Lluch J."/>
            <person name="Castinel A."/>
            <person name="Donnadieu C."/>
            <person name="Desvignes T."/>
            <person name="Floi Bucao C."/>
            <person name="Jouanno E."/>
            <person name="Wen M."/>
            <person name="Mejri S."/>
            <person name="Dirks R."/>
            <person name="Jansen H."/>
            <person name="Henkel C."/>
            <person name="Chen W.J."/>
            <person name="Zahm M."/>
            <person name="Cabau C."/>
            <person name="Klopp C."/>
            <person name="Thompson A.W."/>
            <person name="Robinson-Rechavi M."/>
            <person name="Braasch I."/>
            <person name="Lecointre G."/>
            <person name="Bobe J."/>
            <person name="Postlethwait J.H."/>
            <person name="Berthelot C."/>
            <person name="Roest Crollius H."/>
            <person name="Guiguen Y."/>
        </authorList>
    </citation>
    <scope>NUCLEOTIDE SEQUENCE</scope>
    <source>
        <strain evidence="2">WJC10195</strain>
    </source>
</reference>
<feature type="region of interest" description="Disordered" evidence="1">
    <location>
        <begin position="110"/>
        <end position="131"/>
    </location>
</feature>
<keyword evidence="3" id="KW-1185">Reference proteome</keyword>
<protein>
    <submittedName>
        <fullName evidence="2">Uncharacterized protein</fullName>
    </submittedName>
</protein>
<feature type="region of interest" description="Disordered" evidence="1">
    <location>
        <begin position="172"/>
        <end position="218"/>
    </location>
</feature>
<comment type="caution">
    <text evidence="2">The sequence shown here is derived from an EMBL/GenBank/DDBJ whole genome shotgun (WGS) entry which is preliminary data.</text>
</comment>
<organism evidence="2 3">
    <name type="scientific">Synaphobranchus kaupii</name>
    <name type="common">Kaup's arrowtooth eel</name>
    <dbReference type="NCBI Taxonomy" id="118154"/>
    <lineage>
        <taxon>Eukaryota</taxon>
        <taxon>Metazoa</taxon>
        <taxon>Chordata</taxon>
        <taxon>Craniata</taxon>
        <taxon>Vertebrata</taxon>
        <taxon>Euteleostomi</taxon>
        <taxon>Actinopterygii</taxon>
        <taxon>Neopterygii</taxon>
        <taxon>Teleostei</taxon>
        <taxon>Anguilliformes</taxon>
        <taxon>Synaphobranchidae</taxon>
        <taxon>Synaphobranchus</taxon>
    </lineage>
</organism>
<evidence type="ECO:0000313" key="2">
    <source>
        <dbReference type="EMBL" id="KAJ8341215.1"/>
    </source>
</evidence>
<dbReference type="AlphaFoldDB" id="A0A9Q1EM24"/>
<dbReference type="EMBL" id="JAINUF010000015">
    <property type="protein sequence ID" value="KAJ8341215.1"/>
    <property type="molecule type" value="Genomic_DNA"/>
</dbReference>
<dbReference type="Proteomes" id="UP001152622">
    <property type="component" value="Chromosome 15"/>
</dbReference>
<feature type="region of interest" description="Disordered" evidence="1">
    <location>
        <begin position="1"/>
        <end position="32"/>
    </location>
</feature>
<evidence type="ECO:0000256" key="1">
    <source>
        <dbReference type="SAM" id="MobiDB-lite"/>
    </source>
</evidence>
<proteinExistence type="predicted"/>